<reference evidence="1 2" key="1">
    <citation type="journal article" date="2013" name="Genome Announc.">
        <title>Draft Genome Sequence for Ralstonia sp. Strain OR214, a Bacterium with Potential for Bioremediation.</title>
        <authorList>
            <person name="Utturkar S.M."/>
            <person name="Bollmann A."/>
            <person name="Brzoska R.M."/>
            <person name="Klingeman D.M."/>
            <person name="Epstein S.E."/>
            <person name="Palumbo A.V."/>
            <person name="Brown S.D."/>
        </authorList>
    </citation>
    <scope>NUCLEOTIDE SEQUENCE [LARGE SCALE GENOMIC DNA]</scope>
    <source>
        <strain evidence="1 2">OR214</strain>
    </source>
</reference>
<proteinExistence type="predicted"/>
<accession>R0EC07</accession>
<dbReference type="SUPFAM" id="SSF64210">
    <property type="entry name" value="Head-to-tail joining protein W, gpW"/>
    <property type="match status" value="1"/>
</dbReference>
<dbReference type="Gene3D" id="3.30.1580.10">
    <property type="entry name" value="Head-to-tail joining protein W"/>
    <property type="match status" value="1"/>
</dbReference>
<dbReference type="InterPro" id="IPR004174">
    <property type="entry name" value="GpW"/>
</dbReference>
<evidence type="ECO:0008006" key="3">
    <source>
        <dbReference type="Google" id="ProtNLM"/>
    </source>
</evidence>
<sequence length="82" mass="8948" precursor="true">MAITDGMSTADMQSRLAALQAAYFDLAAGAKVVTASYAQGDGSKSVTYRQTELSDIRNAIYELQMALNPGTCNPRRARRIRF</sequence>
<dbReference type="GO" id="GO:0019058">
    <property type="term" value="P:viral life cycle"/>
    <property type="evidence" value="ECO:0007669"/>
    <property type="project" value="InterPro"/>
</dbReference>
<evidence type="ECO:0000313" key="2">
    <source>
        <dbReference type="Proteomes" id="UP000013280"/>
    </source>
</evidence>
<dbReference type="RefSeq" id="WP_004626036.1">
    <property type="nucleotide sequence ID" value="NZ_APMQ01000001.1"/>
</dbReference>
<dbReference type="EMBL" id="APMQ01000001">
    <property type="protein sequence ID" value="ENZ79619.1"/>
    <property type="molecule type" value="Genomic_DNA"/>
</dbReference>
<dbReference type="AlphaFoldDB" id="R0EC07"/>
<organism evidence="1 2">
    <name type="scientific">Ralstonia pickettii OR214</name>
    <dbReference type="NCBI Taxonomy" id="1264675"/>
    <lineage>
        <taxon>Bacteria</taxon>
        <taxon>Pseudomonadati</taxon>
        <taxon>Pseudomonadota</taxon>
        <taxon>Betaproteobacteria</taxon>
        <taxon>Burkholderiales</taxon>
        <taxon>Burkholderiaceae</taxon>
        <taxon>Ralstonia</taxon>
    </lineage>
</organism>
<dbReference type="Pfam" id="PF02831">
    <property type="entry name" value="gpW"/>
    <property type="match status" value="1"/>
</dbReference>
<protein>
    <recommendedName>
        <fullName evidence="3">GpW</fullName>
    </recommendedName>
</protein>
<dbReference type="InterPro" id="IPR036626">
    <property type="entry name" value="GpW_sf"/>
</dbReference>
<gene>
    <name evidence="1" type="ORF">OR214_00036</name>
</gene>
<evidence type="ECO:0000313" key="1">
    <source>
        <dbReference type="EMBL" id="ENZ79619.1"/>
    </source>
</evidence>
<comment type="caution">
    <text evidence="1">The sequence shown here is derived from an EMBL/GenBank/DDBJ whole genome shotgun (WGS) entry which is preliminary data.</text>
</comment>
<dbReference type="Proteomes" id="UP000013280">
    <property type="component" value="Unassembled WGS sequence"/>
</dbReference>
<name>R0EC07_RALPI</name>